<proteinExistence type="predicted"/>
<name>A0A848G6W6_9RHOO</name>
<comment type="caution">
    <text evidence="2">The sequence shown here is derived from an EMBL/GenBank/DDBJ whole genome shotgun (WGS) entry which is preliminary data.</text>
</comment>
<dbReference type="PANTHER" id="PTHR11895">
    <property type="entry name" value="TRANSAMIDASE"/>
    <property type="match status" value="1"/>
</dbReference>
<organism evidence="2 3">
    <name type="scientific">Zoogloea dura</name>
    <dbReference type="NCBI Taxonomy" id="2728840"/>
    <lineage>
        <taxon>Bacteria</taxon>
        <taxon>Pseudomonadati</taxon>
        <taxon>Pseudomonadota</taxon>
        <taxon>Betaproteobacteria</taxon>
        <taxon>Rhodocyclales</taxon>
        <taxon>Zoogloeaceae</taxon>
        <taxon>Zoogloea</taxon>
    </lineage>
</organism>
<protein>
    <submittedName>
        <fullName evidence="2">Amidase</fullName>
    </submittedName>
</protein>
<evidence type="ECO:0000259" key="1">
    <source>
        <dbReference type="Pfam" id="PF01425"/>
    </source>
</evidence>
<accession>A0A848G6W6</accession>
<dbReference type="Gene3D" id="3.90.1300.10">
    <property type="entry name" value="Amidase signature (AS) domain"/>
    <property type="match status" value="1"/>
</dbReference>
<gene>
    <name evidence="2" type="ORF">HHL15_19800</name>
</gene>
<dbReference type="InterPro" id="IPR023631">
    <property type="entry name" value="Amidase_dom"/>
</dbReference>
<reference evidence="2 3" key="1">
    <citation type="submission" date="2020-04" db="EMBL/GenBank/DDBJ databases">
        <title>Zoogloea sp. G-4-1-14 isolated from soil.</title>
        <authorList>
            <person name="Dahal R.H."/>
        </authorList>
    </citation>
    <scope>NUCLEOTIDE SEQUENCE [LARGE SCALE GENOMIC DNA]</scope>
    <source>
        <strain evidence="2 3">G-4-1-14</strain>
    </source>
</reference>
<sequence length="433" mass="45582">MDNLVSISASEAARRIAKGALSSVRYTEALLARIAEREAAVGAWIHLDPSAALAQARAADARPPVGPLHGVAVGLKDIIDTADMPTAYGSPIYAGHRPGKDAPSVAQLRAAGAVILGKTVTAEFATYHPGKTANPHNLAHTPGGSSSGSAAAVADYHVALSLGTQTAGSIIRPASFNGIIGYKPTFDDFNYGGLHALAPSLDTLGVFVRHFEDLSLSRQVMSRSQPVRAPSAPMAAAPRIGVCRTPMWDKADADMQEAFLRTVDRLGKAGAALVEIELPPSFTALIEAQTLIFMAEGARHLEREWREQPALLSPELRALLEKGRACSDAAVAEAQALAVRCRAELADILREVDALIAPAAIGEAPQGLAATGDPLFSRIWTFLHVPCISYPVGRGDQGLPLGVQAIGAHADDDRLIGTAWWMAEQSAEWTPVS</sequence>
<dbReference type="AlphaFoldDB" id="A0A848G6W6"/>
<dbReference type="EMBL" id="JABBGA010000021">
    <property type="protein sequence ID" value="NML28008.1"/>
    <property type="molecule type" value="Genomic_DNA"/>
</dbReference>
<dbReference type="GO" id="GO:0003824">
    <property type="term" value="F:catalytic activity"/>
    <property type="evidence" value="ECO:0007669"/>
    <property type="project" value="InterPro"/>
</dbReference>
<keyword evidence="3" id="KW-1185">Reference proteome</keyword>
<feature type="domain" description="Amidase" evidence="1">
    <location>
        <begin position="26"/>
        <end position="415"/>
    </location>
</feature>
<dbReference type="Proteomes" id="UP000580043">
    <property type="component" value="Unassembled WGS sequence"/>
</dbReference>
<dbReference type="Pfam" id="PF01425">
    <property type="entry name" value="Amidase"/>
    <property type="match status" value="1"/>
</dbReference>
<dbReference type="InterPro" id="IPR000120">
    <property type="entry name" value="Amidase"/>
</dbReference>
<dbReference type="RefSeq" id="WP_169147543.1">
    <property type="nucleotide sequence ID" value="NZ_JABBGA010000021.1"/>
</dbReference>
<dbReference type="PANTHER" id="PTHR11895:SF151">
    <property type="entry name" value="GLUTAMYL-TRNA(GLN) AMIDOTRANSFERASE SUBUNIT A"/>
    <property type="match status" value="1"/>
</dbReference>
<dbReference type="SUPFAM" id="SSF75304">
    <property type="entry name" value="Amidase signature (AS) enzymes"/>
    <property type="match status" value="1"/>
</dbReference>
<dbReference type="InterPro" id="IPR036928">
    <property type="entry name" value="AS_sf"/>
</dbReference>
<evidence type="ECO:0000313" key="2">
    <source>
        <dbReference type="EMBL" id="NML28008.1"/>
    </source>
</evidence>
<evidence type="ECO:0000313" key="3">
    <source>
        <dbReference type="Proteomes" id="UP000580043"/>
    </source>
</evidence>